<evidence type="ECO:0000256" key="7">
    <source>
        <dbReference type="ARBA" id="ARBA00023010"/>
    </source>
</evidence>
<dbReference type="InterPro" id="IPR048634">
    <property type="entry name" value="SecD_SecF_C"/>
</dbReference>
<comment type="caution">
    <text evidence="9">Lacks conserved residue(s) required for the propagation of feature annotation.</text>
</comment>
<dbReference type="Pfam" id="PF02355">
    <property type="entry name" value="SecD_SecF_C"/>
    <property type="match status" value="1"/>
</dbReference>
<dbReference type="NCBIfam" id="TIGR00916">
    <property type="entry name" value="2A0604s01"/>
    <property type="match status" value="1"/>
</dbReference>
<evidence type="ECO:0000256" key="8">
    <source>
        <dbReference type="ARBA" id="ARBA00023136"/>
    </source>
</evidence>
<dbReference type="InterPro" id="IPR054384">
    <property type="entry name" value="SecDF_P1_head"/>
</dbReference>
<evidence type="ECO:0000259" key="12">
    <source>
        <dbReference type="Pfam" id="PF22599"/>
    </source>
</evidence>
<feature type="domain" description="Protein translocase subunit SecDF P1" evidence="11">
    <location>
        <begin position="66"/>
        <end position="125"/>
    </location>
</feature>
<dbReference type="GO" id="GO:0015450">
    <property type="term" value="F:protein-transporting ATPase activity"/>
    <property type="evidence" value="ECO:0007669"/>
    <property type="project" value="InterPro"/>
</dbReference>
<feature type="domain" description="Protein export membrane protein SecD/SecF C-terminal" evidence="10">
    <location>
        <begin position="244"/>
        <end position="411"/>
    </location>
</feature>
<feature type="transmembrane region" description="Helical" evidence="9">
    <location>
        <begin position="313"/>
        <end position="334"/>
    </location>
</feature>
<dbReference type="Proteomes" id="UP000229098">
    <property type="component" value="Unassembled WGS sequence"/>
</dbReference>
<keyword evidence="8 9" id="KW-0472">Membrane</keyword>
<keyword evidence="3 9" id="KW-1003">Cell membrane</keyword>
<keyword evidence="6 9" id="KW-1133">Transmembrane helix</keyword>
<comment type="function">
    <text evidence="9">Part of the Sec protein translocase complex. Interacts with the SecYEG preprotein conducting channel. SecDF uses the proton motive force (PMF) to complete protein translocation after the ATP-dependent function of SecA.</text>
</comment>
<comment type="caution">
    <text evidence="13">The sequence shown here is derived from an EMBL/GenBank/DDBJ whole genome shotgun (WGS) entry which is preliminary data.</text>
</comment>
<keyword evidence="2 9" id="KW-0813">Transport</keyword>
<comment type="similarity">
    <text evidence="9">Belongs to the SecD/SecF family. SecD subfamily.</text>
</comment>
<evidence type="ECO:0000256" key="1">
    <source>
        <dbReference type="ARBA" id="ARBA00004651"/>
    </source>
</evidence>
<comment type="subcellular location">
    <subcellularLocation>
        <location evidence="1 9">Cell membrane</location>
        <topology evidence="1 9">Multi-pass membrane protein</topology>
    </subcellularLocation>
</comment>
<dbReference type="Pfam" id="PF21760">
    <property type="entry name" value="SecD_1st"/>
    <property type="match status" value="1"/>
</dbReference>
<dbReference type="GO" id="GO:0006605">
    <property type="term" value="P:protein targeting"/>
    <property type="evidence" value="ECO:0007669"/>
    <property type="project" value="UniProtKB-UniRule"/>
</dbReference>
<dbReference type="EMBL" id="PFEF01000001">
    <property type="protein sequence ID" value="PJE64933.1"/>
    <property type="molecule type" value="Genomic_DNA"/>
</dbReference>
<evidence type="ECO:0000259" key="11">
    <source>
        <dbReference type="Pfam" id="PF21760"/>
    </source>
</evidence>
<sequence>MMSLLLFIVGGVAGLFVFPAHIPFIENVPLFERPFRLGLDLQGGTHLVYQADITEIPAGDVEESMEGLRDVIERRVNVFGVAEPLIQVEQSGESQRLIVELAGIKDINEAIRLIGETPFLEFRTEREEPIDPEAESISADEFFVPTKLTGKFLERADVAFDSVSGQPHVTLRFNEEGAALFEEITEENIGRQVAIYLDGILVSAPVVQQKIAGGTAQITGNFTADEVRDMVRRLNSGALPVPITLISQQSVEASLGAESLVRNITAGIYGLIVVALFMIGWYRLPGLLAVLALLLYTVIVLTIFKLIPVTLTAAGVAGFILSIGIAVDANILIFERFKEEMARGRTIENALEEGFVRAWTSIRDSNVSSLITASILYWFGSSLIQGFALTLGIGILVSMFSAITITRTFLRAFSWNEGMMVRKLFGVK</sequence>
<protein>
    <recommendedName>
        <fullName evidence="9">Protein translocase subunit SecD</fullName>
    </recommendedName>
</protein>
<dbReference type="InterPro" id="IPR055344">
    <property type="entry name" value="SecD_SecF_C_bact"/>
</dbReference>
<dbReference type="PANTHER" id="PTHR30081:SF1">
    <property type="entry name" value="PROTEIN TRANSLOCASE SUBUNIT SECD"/>
    <property type="match status" value="1"/>
</dbReference>
<evidence type="ECO:0000259" key="10">
    <source>
        <dbReference type="Pfam" id="PF02355"/>
    </source>
</evidence>
<evidence type="ECO:0000256" key="9">
    <source>
        <dbReference type="HAMAP-Rule" id="MF_01463"/>
    </source>
</evidence>
<gene>
    <name evidence="9 13" type="primary">secD</name>
    <name evidence="13" type="ORF">COU90_00095</name>
</gene>
<keyword evidence="4 9" id="KW-0812">Transmembrane</keyword>
<name>A0A2M8KYF8_9BACT</name>
<dbReference type="GO" id="GO:0005886">
    <property type="term" value="C:plasma membrane"/>
    <property type="evidence" value="ECO:0007669"/>
    <property type="project" value="UniProtKB-SubCell"/>
</dbReference>
<dbReference type="HAMAP" id="MF_01463_B">
    <property type="entry name" value="SecD_B"/>
    <property type="match status" value="1"/>
</dbReference>
<organism evidence="13 14">
    <name type="scientific">Candidatus Ryanbacteria bacterium CG10_big_fil_rev_8_21_14_0_10_43_42</name>
    <dbReference type="NCBI Taxonomy" id="1974864"/>
    <lineage>
        <taxon>Bacteria</taxon>
        <taxon>Candidatus Ryaniibacteriota</taxon>
    </lineage>
</organism>
<accession>A0A2M8KYF8</accession>
<dbReference type="GO" id="GO:0043952">
    <property type="term" value="P:protein transport by the Sec complex"/>
    <property type="evidence" value="ECO:0007669"/>
    <property type="project" value="UniProtKB-UniRule"/>
</dbReference>
<dbReference type="NCBIfam" id="TIGR01129">
    <property type="entry name" value="secD"/>
    <property type="match status" value="1"/>
</dbReference>
<evidence type="ECO:0000256" key="3">
    <source>
        <dbReference type="ARBA" id="ARBA00022475"/>
    </source>
</evidence>
<feature type="transmembrane region" description="Helical" evidence="9">
    <location>
        <begin position="367"/>
        <end position="384"/>
    </location>
</feature>
<dbReference type="Pfam" id="PF22599">
    <property type="entry name" value="SecDF_P1_head"/>
    <property type="match status" value="1"/>
</dbReference>
<feature type="transmembrane region" description="Helical" evidence="9">
    <location>
        <begin position="260"/>
        <end position="279"/>
    </location>
</feature>
<keyword evidence="7 9" id="KW-0811">Translocation</keyword>
<comment type="subunit">
    <text evidence="9">Forms a complex with SecF. Part of the essential Sec protein translocation apparatus which comprises SecA, SecYEG and auxiliary proteins SecDF. Other proteins may also be involved.</text>
</comment>
<dbReference type="InterPro" id="IPR022813">
    <property type="entry name" value="SecD/SecF_arch_bac"/>
</dbReference>
<evidence type="ECO:0000256" key="5">
    <source>
        <dbReference type="ARBA" id="ARBA00022927"/>
    </source>
</evidence>
<evidence type="ECO:0000256" key="6">
    <source>
        <dbReference type="ARBA" id="ARBA00022989"/>
    </source>
</evidence>
<proteinExistence type="inferred from homology"/>
<dbReference type="SUPFAM" id="SSF82866">
    <property type="entry name" value="Multidrug efflux transporter AcrB transmembrane domain"/>
    <property type="match status" value="1"/>
</dbReference>
<evidence type="ECO:0000313" key="13">
    <source>
        <dbReference type="EMBL" id="PJE64933.1"/>
    </source>
</evidence>
<dbReference type="Pfam" id="PF07549">
    <property type="entry name" value="Sec_GG"/>
    <property type="match status" value="1"/>
</dbReference>
<evidence type="ECO:0000256" key="2">
    <source>
        <dbReference type="ARBA" id="ARBA00022448"/>
    </source>
</evidence>
<feature type="transmembrane region" description="Helical" evidence="9">
    <location>
        <begin position="390"/>
        <end position="410"/>
    </location>
</feature>
<dbReference type="GO" id="GO:0065002">
    <property type="term" value="P:intracellular protein transmembrane transport"/>
    <property type="evidence" value="ECO:0007669"/>
    <property type="project" value="UniProtKB-UniRule"/>
</dbReference>
<dbReference type="InterPro" id="IPR022646">
    <property type="entry name" value="SecD/SecF_CS"/>
</dbReference>
<dbReference type="Gene3D" id="3.30.1360.200">
    <property type="match status" value="1"/>
</dbReference>
<dbReference type="InterPro" id="IPR048631">
    <property type="entry name" value="SecD_1st"/>
</dbReference>
<evidence type="ECO:0000256" key="4">
    <source>
        <dbReference type="ARBA" id="ARBA00022692"/>
    </source>
</evidence>
<feature type="transmembrane region" description="Helical" evidence="9">
    <location>
        <begin position="286"/>
        <end position="307"/>
    </location>
</feature>
<evidence type="ECO:0000313" key="14">
    <source>
        <dbReference type="Proteomes" id="UP000229098"/>
    </source>
</evidence>
<dbReference type="AlphaFoldDB" id="A0A2M8KYF8"/>
<keyword evidence="5 9" id="KW-0653">Protein transport</keyword>
<dbReference type="InterPro" id="IPR005791">
    <property type="entry name" value="SecD"/>
</dbReference>
<dbReference type="PANTHER" id="PTHR30081">
    <property type="entry name" value="PROTEIN-EXPORT MEMBRANE PROTEIN SEC"/>
    <property type="match status" value="1"/>
</dbReference>
<reference evidence="14" key="1">
    <citation type="submission" date="2017-09" db="EMBL/GenBank/DDBJ databases">
        <title>Depth-based differentiation of microbial function through sediment-hosted aquifers and enrichment of novel symbionts in the deep terrestrial subsurface.</title>
        <authorList>
            <person name="Probst A.J."/>
            <person name="Ladd B."/>
            <person name="Jarett J.K."/>
            <person name="Geller-Mcgrath D.E."/>
            <person name="Sieber C.M.K."/>
            <person name="Emerson J.B."/>
            <person name="Anantharaman K."/>
            <person name="Thomas B.C."/>
            <person name="Malmstrom R."/>
            <person name="Stieglmeier M."/>
            <person name="Klingl A."/>
            <person name="Woyke T."/>
            <person name="Ryan C.M."/>
            <person name="Banfield J.F."/>
        </authorList>
    </citation>
    <scope>NUCLEOTIDE SEQUENCE [LARGE SCALE GENOMIC DNA]</scope>
</reference>
<dbReference type="Gene3D" id="3.30.70.3400">
    <property type="match status" value="1"/>
</dbReference>
<feature type="domain" description="SecDF P1 head subdomain" evidence="12">
    <location>
        <begin position="147"/>
        <end position="241"/>
    </location>
</feature>